<gene>
    <name evidence="2" type="ORF">H0H81_005277</name>
</gene>
<dbReference type="OrthoDB" id="3018335at2759"/>
<proteinExistence type="predicted"/>
<keyword evidence="1" id="KW-1133">Transmembrane helix</keyword>
<keyword evidence="3" id="KW-1185">Reference proteome</keyword>
<organism evidence="2 3">
    <name type="scientific">Sphagnurus paluster</name>
    <dbReference type="NCBI Taxonomy" id="117069"/>
    <lineage>
        <taxon>Eukaryota</taxon>
        <taxon>Fungi</taxon>
        <taxon>Dikarya</taxon>
        <taxon>Basidiomycota</taxon>
        <taxon>Agaricomycotina</taxon>
        <taxon>Agaricomycetes</taxon>
        <taxon>Agaricomycetidae</taxon>
        <taxon>Agaricales</taxon>
        <taxon>Tricholomatineae</taxon>
        <taxon>Lyophyllaceae</taxon>
        <taxon>Sphagnurus</taxon>
    </lineage>
</organism>
<sequence length="400" mass="43728">MSILPDIVKHSLVEAGKYISAADGHYWYFPKAIKEAVLAEDPSTVGKAKQKHAEDLKPNIEIIGKKGLDAYIAALNASDNQKYQLCETETGIIWTYIVKMEHIDAKIKATIAVGSFSKNAQILGVSMTTLTNLPTQIADFTLSSIAAKIVGTFVTQRLAGATYPIALAVGEEVAAASLQAAGIIVSELVVTIASFVTGLIVFVIVGLVVYFIVSALKKSFGLTLNIYNWSTKEEWDVVDWYGDNADMQDVANKKDPFRRGNLPPVTDEIKLPDGTTVKSDDLVASYATYTVVNVNTWTEGVGAGFKVVSKTDSSRYFYFKYVVHWSAHNEIYLGWGPFWKTTEEFYKSHWAPKDTMSMSMDIPATQSIAITPVIALTPALGGESSHLYSYDIHIGAKADP</sequence>
<protein>
    <submittedName>
        <fullName evidence="2">Uncharacterized protein</fullName>
    </submittedName>
</protein>
<dbReference type="Proteomes" id="UP000717328">
    <property type="component" value="Unassembled WGS sequence"/>
</dbReference>
<evidence type="ECO:0000256" key="1">
    <source>
        <dbReference type="SAM" id="Phobius"/>
    </source>
</evidence>
<accession>A0A9P7FUD6</accession>
<dbReference type="EMBL" id="JABCKI010005848">
    <property type="protein sequence ID" value="KAG5637234.1"/>
    <property type="molecule type" value="Genomic_DNA"/>
</dbReference>
<name>A0A9P7FUD6_9AGAR</name>
<comment type="caution">
    <text evidence="2">The sequence shown here is derived from an EMBL/GenBank/DDBJ whole genome shotgun (WGS) entry which is preliminary data.</text>
</comment>
<evidence type="ECO:0000313" key="3">
    <source>
        <dbReference type="Proteomes" id="UP000717328"/>
    </source>
</evidence>
<keyword evidence="1" id="KW-0812">Transmembrane</keyword>
<evidence type="ECO:0000313" key="2">
    <source>
        <dbReference type="EMBL" id="KAG5637234.1"/>
    </source>
</evidence>
<feature type="transmembrane region" description="Helical" evidence="1">
    <location>
        <begin position="188"/>
        <end position="213"/>
    </location>
</feature>
<keyword evidence="1" id="KW-0472">Membrane</keyword>
<dbReference type="AlphaFoldDB" id="A0A9P7FUD6"/>
<reference evidence="2" key="1">
    <citation type="submission" date="2021-02" db="EMBL/GenBank/DDBJ databases">
        <authorList>
            <person name="Nieuwenhuis M."/>
            <person name="Van De Peppel L.J.J."/>
        </authorList>
    </citation>
    <scope>NUCLEOTIDE SEQUENCE</scope>
    <source>
        <strain evidence="2">D49</strain>
    </source>
</reference>
<reference evidence="2" key="2">
    <citation type="submission" date="2021-10" db="EMBL/GenBank/DDBJ databases">
        <title>Phylogenomics reveals ancestral predisposition of the termite-cultivated fungus Termitomyces towards a domesticated lifestyle.</title>
        <authorList>
            <person name="Auxier B."/>
            <person name="Grum-Grzhimaylo A."/>
            <person name="Cardenas M.E."/>
            <person name="Lodge J.D."/>
            <person name="Laessoe T."/>
            <person name="Pedersen O."/>
            <person name="Smith M.E."/>
            <person name="Kuyper T.W."/>
            <person name="Franco-Molano E.A."/>
            <person name="Baroni T.J."/>
            <person name="Aanen D.K."/>
        </authorList>
    </citation>
    <scope>NUCLEOTIDE SEQUENCE</scope>
    <source>
        <strain evidence="2">D49</strain>
    </source>
</reference>